<dbReference type="InterPro" id="IPR011606">
    <property type="entry name" value="Brnchd-chn_aa_trnsp_permease"/>
</dbReference>
<dbReference type="HOGENOM" id="CLU_065777_3_0_9"/>
<keyword evidence="3" id="KW-0813">Transport</keyword>
<name>A0A125W2T1_ENTFL</name>
<sequence length="235" mass="25375">MNHQLDARTGIREALPTVFGYIGIGIAFGIVGQAAGFSPLIVSAMSFFIFAGSAQFVTVSMLTGGSPILSIVLATFLVNARMILMGMTIAPYFKAESLGKNLWLGTLLTDESFALGMNKLNHTKGRLSFEWFNAANLISYATWVFSTIIGAYLGRFIANPQALGLEFAVVAMFIGLLYLQIISDRSMKIALQLIMVLITFGLMSIGLIFIPSNLIVLVVTLIGCGIGVMIKHAFF</sequence>
<evidence type="ECO:0000256" key="2">
    <source>
        <dbReference type="ARBA" id="ARBA00010735"/>
    </source>
</evidence>
<proteinExistence type="inferred from homology"/>
<dbReference type="Pfam" id="PF03591">
    <property type="entry name" value="AzlC"/>
    <property type="match status" value="1"/>
</dbReference>
<keyword evidence="4" id="KW-1003">Cell membrane</keyword>
<feature type="transmembrane region" description="Helical" evidence="8">
    <location>
        <begin position="215"/>
        <end position="234"/>
    </location>
</feature>
<dbReference type="AlphaFoldDB" id="A0A125W2T1"/>
<keyword evidence="5 8" id="KW-0812">Transmembrane</keyword>
<organism evidence="9 10">
    <name type="scientific">Enterococcus faecalis TX4248</name>
    <dbReference type="NCBI Taxonomy" id="749495"/>
    <lineage>
        <taxon>Bacteria</taxon>
        <taxon>Bacillati</taxon>
        <taxon>Bacillota</taxon>
        <taxon>Bacilli</taxon>
        <taxon>Lactobacillales</taxon>
        <taxon>Enterococcaceae</taxon>
        <taxon>Enterococcus</taxon>
    </lineage>
</organism>
<feature type="transmembrane region" description="Helical" evidence="8">
    <location>
        <begin position="189"/>
        <end position="209"/>
    </location>
</feature>
<comment type="subcellular location">
    <subcellularLocation>
        <location evidence="1">Cell membrane</location>
        <topology evidence="1">Multi-pass membrane protein</topology>
    </subcellularLocation>
</comment>
<comment type="similarity">
    <text evidence="2">Belongs to the AzlC family.</text>
</comment>
<gene>
    <name evidence="9" type="ORF">HMPREF9498_02832</name>
</gene>
<accession>A0A125W2T1</accession>
<dbReference type="GO" id="GO:0005886">
    <property type="term" value="C:plasma membrane"/>
    <property type="evidence" value="ECO:0007669"/>
    <property type="project" value="UniProtKB-SubCell"/>
</dbReference>
<evidence type="ECO:0000256" key="8">
    <source>
        <dbReference type="SAM" id="Phobius"/>
    </source>
</evidence>
<protein>
    <submittedName>
        <fullName evidence="9">Putative azaleucine resistance protein AzlC</fullName>
    </submittedName>
</protein>
<evidence type="ECO:0000256" key="7">
    <source>
        <dbReference type="ARBA" id="ARBA00023136"/>
    </source>
</evidence>
<keyword evidence="7 8" id="KW-0472">Membrane</keyword>
<keyword evidence="6 8" id="KW-1133">Transmembrane helix</keyword>
<dbReference type="Proteomes" id="UP000004846">
    <property type="component" value="Unassembled WGS sequence"/>
</dbReference>
<evidence type="ECO:0000256" key="3">
    <source>
        <dbReference type="ARBA" id="ARBA00022448"/>
    </source>
</evidence>
<evidence type="ECO:0000256" key="1">
    <source>
        <dbReference type="ARBA" id="ARBA00004651"/>
    </source>
</evidence>
<dbReference type="GO" id="GO:1903785">
    <property type="term" value="P:L-valine transmembrane transport"/>
    <property type="evidence" value="ECO:0007669"/>
    <property type="project" value="TreeGrafter"/>
</dbReference>
<dbReference type="PANTHER" id="PTHR34979:SF1">
    <property type="entry name" value="INNER MEMBRANE PROTEIN YGAZ"/>
    <property type="match status" value="1"/>
</dbReference>
<feature type="transmembrane region" description="Helical" evidence="8">
    <location>
        <begin position="21"/>
        <end position="50"/>
    </location>
</feature>
<evidence type="ECO:0000313" key="9">
    <source>
        <dbReference type="EMBL" id="EFM81689.1"/>
    </source>
</evidence>
<evidence type="ECO:0000256" key="4">
    <source>
        <dbReference type="ARBA" id="ARBA00022475"/>
    </source>
</evidence>
<dbReference type="RefSeq" id="WP_002356628.1">
    <property type="nucleotide sequence ID" value="NZ_GL454487.1"/>
</dbReference>
<evidence type="ECO:0000256" key="6">
    <source>
        <dbReference type="ARBA" id="ARBA00022989"/>
    </source>
</evidence>
<evidence type="ECO:0000313" key="10">
    <source>
        <dbReference type="Proteomes" id="UP000004846"/>
    </source>
</evidence>
<feature type="transmembrane region" description="Helical" evidence="8">
    <location>
        <begin position="134"/>
        <end position="157"/>
    </location>
</feature>
<comment type="caution">
    <text evidence="9">The sequence shown here is derived from an EMBL/GenBank/DDBJ whole genome shotgun (WGS) entry which is preliminary data.</text>
</comment>
<dbReference type="PANTHER" id="PTHR34979">
    <property type="entry name" value="INNER MEMBRANE PROTEIN YGAZ"/>
    <property type="match status" value="1"/>
</dbReference>
<evidence type="ECO:0000256" key="5">
    <source>
        <dbReference type="ARBA" id="ARBA00022692"/>
    </source>
</evidence>
<feature type="transmembrane region" description="Helical" evidence="8">
    <location>
        <begin position="163"/>
        <end position="182"/>
    </location>
</feature>
<reference evidence="9 10" key="1">
    <citation type="submission" date="2010-07" db="EMBL/GenBank/DDBJ databases">
        <authorList>
            <person name="Sid Ahmed O."/>
        </authorList>
    </citation>
    <scope>NUCLEOTIDE SEQUENCE [LARGE SCALE GENOMIC DNA]</scope>
    <source>
        <strain evidence="9 10">TX4248</strain>
    </source>
</reference>
<dbReference type="EMBL" id="AEBR01000102">
    <property type="protein sequence ID" value="EFM81689.1"/>
    <property type="molecule type" value="Genomic_DNA"/>
</dbReference>
<feature type="transmembrane region" description="Helical" evidence="8">
    <location>
        <begin position="56"/>
        <end position="78"/>
    </location>
</feature>